<protein>
    <submittedName>
        <fullName evidence="7">Metallophosphoesterase domain-containing protein</fullName>
    </submittedName>
</protein>
<organism evidence="7 8">
    <name type="scientific">Artemisia annua</name>
    <name type="common">Sweet wormwood</name>
    <dbReference type="NCBI Taxonomy" id="35608"/>
    <lineage>
        <taxon>Eukaryota</taxon>
        <taxon>Viridiplantae</taxon>
        <taxon>Streptophyta</taxon>
        <taxon>Embryophyta</taxon>
        <taxon>Tracheophyta</taxon>
        <taxon>Spermatophyta</taxon>
        <taxon>Magnoliopsida</taxon>
        <taxon>eudicotyledons</taxon>
        <taxon>Gunneridae</taxon>
        <taxon>Pentapetalae</taxon>
        <taxon>asterids</taxon>
        <taxon>campanulids</taxon>
        <taxon>Asterales</taxon>
        <taxon>Asteraceae</taxon>
        <taxon>Asteroideae</taxon>
        <taxon>Anthemideae</taxon>
        <taxon>Artemisiinae</taxon>
        <taxon>Artemisia</taxon>
    </lineage>
</organism>
<evidence type="ECO:0000259" key="6">
    <source>
        <dbReference type="Pfam" id="PF00149"/>
    </source>
</evidence>
<evidence type="ECO:0000256" key="4">
    <source>
        <dbReference type="ARBA" id="ARBA00023136"/>
    </source>
</evidence>
<name>A0A2U1P4H4_ARTAN</name>
<evidence type="ECO:0000256" key="1">
    <source>
        <dbReference type="ARBA" id="ARBA00004141"/>
    </source>
</evidence>
<gene>
    <name evidence="7" type="ORF">CTI12_AA194560</name>
</gene>
<dbReference type="InterPro" id="IPR033308">
    <property type="entry name" value="PGAP5/Cdc1/Ted1"/>
</dbReference>
<feature type="region of interest" description="Disordered" evidence="5">
    <location>
        <begin position="267"/>
        <end position="290"/>
    </location>
</feature>
<dbReference type="Pfam" id="PF00149">
    <property type="entry name" value="Metallophos"/>
    <property type="match status" value="1"/>
</dbReference>
<feature type="domain" description="Calcineurin-like phosphoesterase" evidence="6">
    <location>
        <begin position="363"/>
        <end position="603"/>
    </location>
</feature>
<dbReference type="PANTHER" id="PTHR13315">
    <property type="entry name" value="METALLO PHOSPHOESTERASE RELATED"/>
    <property type="match status" value="1"/>
</dbReference>
<sequence length="621" mass="71025">MESDKYLPWMRCDAMIKGWLTTAMEKEIRSSVKYAKTAAEIWKDLKERFGKESAPKAYELKQSLTATRQDDLSAAYHLVAEDEQQRTIASSKRPVREVAAFQASFQGRREQTRNQQEKGWTRNKKGSQVDKNEQCSECGRDGHNKDGKRKGDKPKPRAAMVERKPCPIPGMTEEQYAMFLKLFGENQEEPVIANMAGNMSVNDSWVVDSGATEHITHQGHLLKNLILNTTERPVTIPNGESIPVKGKAEPKVFEQEIFECSSPISQYDEPHEEHAKNVENNEEERTHSMEEVLEEQPENLVEGRENVQSDNIHAENIHMENHVEPPVIEQENEEGRPKRQRTQPRHLSDYQIYATDNPGDYVKIAVITDPQLMDRTSLPLAPKSLILEIVQFYTDIYMRRAMLSSIMPFKPDMVLFLGDYFDGGPVLSDEEWQDSLNRFRHIFDLKTIEKATNNQVYFLSGNHDIGYSGYHSKIPEVINRYEKAFGSRNYNFTAGAVEFVVVDAQTIDGRPQQIQTSATWKFVNSVSTDYQSRPRVLLTHIPLYRPDSTPCGPRRSSPIIDQRITLATDDRDIVYQNYLREKTTNMLLDSIKPVLVLSGHDHDQCTVTHIAEHGPVVEVCV</sequence>
<dbReference type="OrthoDB" id="5977743at2759"/>
<comment type="caution">
    <text evidence="7">The sequence shown here is derived from an EMBL/GenBank/DDBJ whole genome shotgun (WGS) entry which is preliminary data.</text>
</comment>
<feature type="compositionally biased region" description="Basic and acidic residues" evidence="5">
    <location>
        <begin position="127"/>
        <end position="145"/>
    </location>
</feature>
<feature type="compositionally biased region" description="Basic and acidic residues" evidence="5">
    <location>
        <begin position="107"/>
        <end position="120"/>
    </location>
</feature>
<dbReference type="Proteomes" id="UP000245207">
    <property type="component" value="Unassembled WGS sequence"/>
</dbReference>
<evidence type="ECO:0000256" key="5">
    <source>
        <dbReference type="SAM" id="MobiDB-lite"/>
    </source>
</evidence>
<keyword evidence="4" id="KW-0472">Membrane</keyword>
<keyword evidence="2" id="KW-0812">Transmembrane</keyword>
<dbReference type="GO" id="GO:0016020">
    <property type="term" value="C:membrane"/>
    <property type="evidence" value="ECO:0007669"/>
    <property type="project" value="UniProtKB-SubCell"/>
</dbReference>
<dbReference type="InterPro" id="IPR004843">
    <property type="entry name" value="Calcineurin-like_PHP"/>
</dbReference>
<dbReference type="SUPFAM" id="SSF56300">
    <property type="entry name" value="Metallo-dependent phosphatases"/>
    <property type="match status" value="1"/>
</dbReference>
<feature type="region of interest" description="Disordered" evidence="5">
    <location>
        <begin position="105"/>
        <end position="159"/>
    </location>
</feature>
<evidence type="ECO:0000313" key="7">
    <source>
        <dbReference type="EMBL" id="PWA80674.1"/>
    </source>
</evidence>
<dbReference type="PANTHER" id="PTHR13315:SF4">
    <property type="entry name" value="METALLOPHOSPHOESTERASE, ISOFORM E"/>
    <property type="match status" value="1"/>
</dbReference>
<accession>A0A2U1P4H4</accession>
<keyword evidence="8" id="KW-1185">Reference proteome</keyword>
<dbReference type="CDD" id="cd07384">
    <property type="entry name" value="MPP_Cdc1_like"/>
    <property type="match status" value="1"/>
</dbReference>
<evidence type="ECO:0000256" key="2">
    <source>
        <dbReference type="ARBA" id="ARBA00022692"/>
    </source>
</evidence>
<dbReference type="STRING" id="35608.A0A2U1P4H4"/>
<dbReference type="GO" id="GO:0006506">
    <property type="term" value="P:GPI anchor biosynthetic process"/>
    <property type="evidence" value="ECO:0007669"/>
    <property type="project" value="InterPro"/>
</dbReference>
<keyword evidence="3" id="KW-1133">Transmembrane helix</keyword>
<feature type="compositionally biased region" description="Basic and acidic residues" evidence="5">
    <location>
        <begin position="268"/>
        <end position="290"/>
    </location>
</feature>
<proteinExistence type="predicted"/>
<dbReference type="GO" id="GO:0005783">
    <property type="term" value="C:endoplasmic reticulum"/>
    <property type="evidence" value="ECO:0007669"/>
    <property type="project" value="TreeGrafter"/>
</dbReference>
<dbReference type="FunFam" id="3.60.21.10:FF:000050">
    <property type="entry name" value="Calcineurin-like metallo-phosphoesterase superfamily protein"/>
    <property type="match status" value="1"/>
</dbReference>
<feature type="region of interest" description="Disordered" evidence="5">
    <location>
        <begin position="325"/>
        <end position="345"/>
    </location>
</feature>
<dbReference type="EMBL" id="PKPP01001689">
    <property type="protein sequence ID" value="PWA80674.1"/>
    <property type="molecule type" value="Genomic_DNA"/>
</dbReference>
<dbReference type="Gene3D" id="3.60.21.10">
    <property type="match status" value="1"/>
</dbReference>
<dbReference type="AlphaFoldDB" id="A0A2U1P4H4"/>
<dbReference type="GO" id="GO:0016787">
    <property type="term" value="F:hydrolase activity"/>
    <property type="evidence" value="ECO:0007669"/>
    <property type="project" value="InterPro"/>
</dbReference>
<dbReference type="InterPro" id="IPR029052">
    <property type="entry name" value="Metallo-depent_PP-like"/>
</dbReference>
<evidence type="ECO:0000256" key="3">
    <source>
        <dbReference type="ARBA" id="ARBA00022989"/>
    </source>
</evidence>
<comment type="subcellular location">
    <subcellularLocation>
        <location evidence="1">Membrane</location>
        <topology evidence="1">Multi-pass membrane protein</topology>
    </subcellularLocation>
</comment>
<reference evidence="7 8" key="1">
    <citation type="journal article" date="2018" name="Mol. Plant">
        <title>The genome of Artemisia annua provides insight into the evolution of Asteraceae family and artemisinin biosynthesis.</title>
        <authorList>
            <person name="Shen Q."/>
            <person name="Zhang L."/>
            <person name="Liao Z."/>
            <person name="Wang S."/>
            <person name="Yan T."/>
            <person name="Shi P."/>
            <person name="Liu M."/>
            <person name="Fu X."/>
            <person name="Pan Q."/>
            <person name="Wang Y."/>
            <person name="Lv Z."/>
            <person name="Lu X."/>
            <person name="Zhang F."/>
            <person name="Jiang W."/>
            <person name="Ma Y."/>
            <person name="Chen M."/>
            <person name="Hao X."/>
            <person name="Li L."/>
            <person name="Tang Y."/>
            <person name="Lv G."/>
            <person name="Zhou Y."/>
            <person name="Sun X."/>
            <person name="Brodelius P.E."/>
            <person name="Rose J.K.C."/>
            <person name="Tang K."/>
        </authorList>
    </citation>
    <scope>NUCLEOTIDE SEQUENCE [LARGE SCALE GENOMIC DNA]</scope>
    <source>
        <strain evidence="8">cv. Huhao1</strain>
        <tissue evidence="7">Leaf</tissue>
    </source>
</reference>
<evidence type="ECO:0000313" key="8">
    <source>
        <dbReference type="Proteomes" id="UP000245207"/>
    </source>
</evidence>